<evidence type="ECO:0000313" key="3">
    <source>
        <dbReference type="Proteomes" id="UP001234178"/>
    </source>
</evidence>
<proteinExistence type="predicted"/>
<comment type="caution">
    <text evidence="2">The sequence shown here is derived from an EMBL/GenBank/DDBJ whole genome shotgun (WGS) entry which is preliminary data.</text>
</comment>
<reference evidence="2 3" key="1">
    <citation type="journal article" date="2023" name="Nucleic Acids Res.">
        <title>The hologenome of Daphnia magna reveals possible DNA methylation and microbiome-mediated evolution of the host genome.</title>
        <authorList>
            <person name="Chaturvedi A."/>
            <person name="Li X."/>
            <person name="Dhandapani V."/>
            <person name="Marshall H."/>
            <person name="Kissane S."/>
            <person name="Cuenca-Cambronero M."/>
            <person name="Asole G."/>
            <person name="Calvet F."/>
            <person name="Ruiz-Romero M."/>
            <person name="Marangio P."/>
            <person name="Guigo R."/>
            <person name="Rago D."/>
            <person name="Mirbahai L."/>
            <person name="Eastwood N."/>
            <person name="Colbourne J.K."/>
            <person name="Zhou J."/>
            <person name="Mallon E."/>
            <person name="Orsini L."/>
        </authorList>
    </citation>
    <scope>NUCLEOTIDE SEQUENCE [LARGE SCALE GENOMIC DNA]</scope>
    <source>
        <strain evidence="2">LRV0_1</strain>
    </source>
</reference>
<name>A0ABR0B722_9CRUS</name>
<dbReference type="Proteomes" id="UP001234178">
    <property type="component" value="Unassembled WGS sequence"/>
</dbReference>
<protein>
    <submittedName>
        <fullName evidence="2">Uncharacterized protein</fullName>
    </submittedName>
</protein>
<accession>A0ABR0B722</accession>
<dbReference type="EMBL" id="JAOYFB010000040">
    <property type="protein sequence ID" value="KAK4037470.1"/>
    <property type="molecule type" value="Genomic_DNA"/>
</dbReference>
<feature type="region of interest" description="Disordered" evidence="1">
    <location>
        <begin position="31"/>
        <end position="53"/>
    </location>
</feature>
<evidence type="ECO:0000256" key="1">
    <source>
        <dbReference type="SAM" id="MobiDB-lite"/>
    </source>
</evidence>
<feature type="compositionally biased region" description="Basic and acidic residues" evidence="1">
    <location>
        <begin position="31"/>
        <end position="48"/>
    </location>
</feature>
<gene>
    <name evidence="2" type="ORF">OUZ56_029503</name>
</gene>
<organism evidence="2 3">
    <name type="scientific">Daphnia magna</name>
    <dbReference type="NCBI Taxonomy" id="35525"/>
    <lineage>
        <taxon>Eukaryota</taxon>
        <taxon>Metazoa</taxon>
        <taxon>Ecdysozoa</taxon>
        <taxon>Arthropoda</taxon>
        <taxon>Crustacea</taxon>
        <taxon>Branchiopoda</taxon>
        <taxon>Diplostraca</taxon>
        <taxon>Cladocera</taxon>
        <taxon>Anomopoda</taxon>
        <taxon>Daphniidae</taxon>
        <taxon>Daphnia</taxon>
    </lineage>
</organism>
<sequence length="77" mass="8812">MEKENPERRSAKKLSIEIHRESHAVCSGRFCRDGGKKKKSGMERKRETNNNSEPTILTRFVLEVNRPSGGLQVQQLC</sequence>
<keyword evidence="3" id="KW-1185">Reference proteome</keyword>
<evidence type="ECO:0000313" key="2">
    <source>
        <dbReference type="EMBL" id="KAK4037470.1"/>
    </source>
</evidence>